<comment type="subcellular location">
    <subcellularLocation>
        <location evidence="1">Cell outer membrane</location>
    </subcellularLocation>
</comment>
<feature type="coiled-coil region" evidence="8">
    <location>
        <begin position="335"/>
        <end position="369"/>
    </location>
</feature>
<dbReference type="GO" id="GO:0015288">
    <property type="term" value="F:porin activity"/>
    <property type="evidence" value="ECO:0007669"/>
    <property type="project" value="TreeGrafter"/>
</dbReference>
<evidence type="ECO:0000256" key="1">
    <source>
        <dbReference type="ARBA" id="ARBA00004442"/>
    </source>
</evidence>
<evidence type="ECO:0000256" key="2">
    <source>
        <dbReference type="ARBA" id="ARBA00007613"/>
    </source>
</evidence>
<gene>
    <name evidence="10" type="ordered locus">Theam_0067</name>
</gene>
<dbReference type="OrthoDB" id="12689at2"/>
<keyword evidence="4" id="KW-1134">Transmembrane beta strand</keyword>
<keyword evidence="8" id="KW-0175">Coiled coil</keyword>
<evidence type="ECO:0000256" key="9">
    <source>
        <dbReference type="SAM" id="SignalP"/>
    </source>
</evidence>
<dbReference type="GO" id="GO:1990281">
    <property type="term" value="C:efflux pump complex"/>
    <property type="evidence" value="ECO:0007669"/>
    <property type="project" value="TreeGrafter"/>
</dbReference>
<dbReference type="PANTHER" id="PTHR30026:SF20">
    <property type="entry name" value="OUTER MEMBRANE PROTEIN TOLC"/>
    <property type="match status" value="1"/>
</dbReference>
<feature type="chain" id="PRO_5003227340" evidence="9">
    <location>
        <begin position="18"/>
        <end position="425"/>
    </location>
</feature>
<feature type="signal peptide" evidence="9">
    <location>
        <begin position="1"/>
        <end position="17"/>
    </location>
</feature>
<evidence type="ECO:0000256" key="4">
    <source>
        <dbReference type="ARBA" id="ARBA00022452"/>
    </source>
</evidence>
<keyword evidence="6" id="KW-0472">Membrane</keyword>
<evidence type="ECO:0000256" key="6">
    <source>
        <dbReference type="ARBA" id="ARBA00023136"/>
    </source>
</evidence>
<dbReference type="Proteomes" id="UP000006362">
    <property type="component" value="Chromosome"/>
</dbReference>
<organism evidence="10 11">
    <name type="scientific">Thermovibrio ammonificans (strain DSM 15698 / JCM 12110 / HB-1)</name>
    <dbReference type="NCBI Taxonomy" id="648996"/>
    <lineage>
        <taxon>Bacteria</taxon>
        <taxon>Pseudomonadati</taxon>
        <taxon>Aquificota</taxon>
        <taxon>Aquificia</taxon>
        <taxon>Desulfurobacteriales</taxon>
        <taxon>Desulfurobacteriaceae</taxon>
        <taxon>Thermovibrio</taxon>
    </lineage>
</organism>
<dbReference type="AlphaFoldDB" id="E8T336"/>
<dbReference type="STRING" id="648996.Theam_0067"/>
<keyword evidence="11" id="KW-1185">Reference proteome</keyword>
<dbReference type="HOGENOM" id="CLU_650088_0_0_0"/>
<dbReference type="SUPFAM" id="SSF56954">
    <property type="entry name" value="Outer membrane efflux proteins (OEP)"/>
    <property type="match status" value="1"/>
</dbReference>
<dbReference type="InterPro" id="IPR003423">
    <property type="entry name" value="OMP_efflux"/>
</dbReference>
<dbReference type="KEGG" id="tam:Theam_0067"/>
<keyword evidence="9" id="KW-0732">Signal</keyword>
<evidence type="ECO:0000313" key="11">
    <source>
        <dbReference type="Proteomes" id="UP000006362"/>
    </source>
</evidence>
<evidence type="ECO:0000256" key="5">
    <source>
        <dbReference type="ARBA" id="ARBA00022692"/>
    </source>
</evidence>
<evidence type="ECO:0000256" key="3">
    <source>
        <dbReference type="ARBA" id="ARBA00022448"/>
    </source>
</evidence>
<keyword evidence="5" id="KW-0812">Transmembrane</keyword>
<dbReference type="GO" id="GO:0009279">
    <property type="term" value="C:cell outer membrane"/>
    <property type="evidence" value="ECO:0007669"/>
    <property type="project" value="UniProtKB-SubCell"/>
</dbReference>
<dbReference type="InterPro" id="IPR051906">
    <property type="entry name" value="TolC-like"/>
</dbReference>
<dbReference type="GO" id="GO:0015562">
    <property type="term" value="F:efflux transmembrane transporter activity"/>
    <property type="evidence" value="ECO:0007669"/>
    <property type="project" value="InterPro"/>
</dbReference>
<reference evidence="10" key="1">
    <citation type="submission" date="2011-01" db="EMBL/GenBank/DDBJ databases">
        <title>Complete sequence of chromosome of Thermovibrio ammonificans HB-1.</title>
        <authorList>
            <consortium name="US DOE Joint Genome Institute"/>
            <person name="Lucas S."/>
            <person name="Copeland A."/>
            <person name="Lapidus A."/>
            <person name="Cheng J.-F."/>
            <person name="Goodwin L."/>
            <person name="Pitluck S."/>
            <person name="Davenport K."/>
            <person name="Detter J.C."/>
            <person name="Han C."/>
            <person name="Tapia R."/>
            <person name="Land M."/>
            <person name="Hauser L."/>
            <person name="Kyrpides N."/>
            <person name="Ivanova N."/>
            <person name="Ovchinnikova G."/>
            <person name="Vetriani C."/>
            <person name="Woyke T."/>
        </authorList>
    </citation>
    <scope>NUCLEOTIDE SEQUENCE [LARGE SCALE GENOMIC DNA]</scope>
    <source>
        <strain evidence="10">HB-1</strain>
    </source>
</reference>
<evidence type="ECO:0000256" key="8">
    <source>
        <dbReference type="SAM" id="Coils"/>
    </source>
</evidence>
<keyword evidence="3" id="KW-0813">Transport</keyword>
<comment type="similarity">
    <text evidence="2">Belongs to the outer membrane factor (OMF) (TC 1.B.17) family.</text>
</comment>
<name>E8T336_THEA1</name>
<sequence>MLKTLLLFFLLTPAAFGITLKEAERLAELEHPLVKELEQTQESLKLQQKTVERQRWGTVELNGGYSTYNRNYMLVPLSHLPTPLNQPPFDSRKAFYGLSLRVPLYTGGSIPARVKVLKARKLALKSLKRATKWQLKFNVDSVYLSVLALKAQEAALEDYRRSLLKLREDTEAGVKVGKFAKVDLLKVEYRLKEVEGELESVRARKEALIEALSALVGRKVKGVEEVKFTYRPERPSIEKLYREAVRRNSRIESLRREVSAARAERGVVEAKFGVKLSLEAKYLRNYGLDSGENEGYGEASVVVSFPVFTAGRKGLELLQNGREVLQKLYRLKAAERDLKREIADAVSELKKLQSQIEADRKKLTLAKEVERIEQLKYKSGKGDMDHLLLAKSERFLTEAQLKSLYYRWLIAKRRIEAILEVNDER</sequence>
<dbReference type="Gene3D" id="1.20.1600.10">
    <property type="entry name" value="Outer membrane efflux proteins (OEP)"/>
    <property type="match status" value="1"/>
</dbReference>
<keyword evidence="7" id="KW-0998">Cell outer membrane</keyword>
<feature type="coiled-coil region" evidence="8">
    <location>
        <begin position="149"/>
        <end position="211"/>
    </location>
</feature>
<evidence type="ECO:0000313" key="10">
    <source>
        <dbReference type="EMBL" id="ADU96041.1"/>
    </source>
</evidence>
<dbReference type="eggNOG" id="COG1538">
    <property type="taxonomic scope" value="Bacteria"/>
</dbReference>
<dbReference type="PANTHER" id="PTHR30026">
    <property type="entry name" value="OUTER MEMBRANE PROTEIN TOLC"/>
    <property type="match status" value="1"/>
</dbReference>
<dbReference type="Pfam" id="PF02321">
    <property type="entry name" value="OEP"/>
    <property type="match status" value="2"/>
</dbReference>
<evidence type="ECO:0000256" key="7">
    <source>
        <dbReference type="ARBA" id="ARBA00023237"/>
    </source>
</evidence>
<dbReference type="RefSeq" id="WP_013536827.1">
    <property type="nucleotide sequence ID" value="NC_014926.1"/>
</dbReference>
<protein>
    <submittedName>
        <fullName evidence="10">Outer membrane efflux protein</fullName>
    </submittedName>
</protein>
<proteinExistence type="inferred from homology"/>
<dbReference type="EMBL" id="CP002444">
    <property type="protein sequence ID" value="ADU96041.1"/>
    <property type="molecule type" value="Genomic_DNA"/>
</dbReference>
<feature type="coiled-coil region" evidence="8">
    <location>
        <begin position="237"/>
        <end position="271"/>
    </location>
</feature>
<accession>E8T336</accession>